<evidence type="ECO:0000313" key="1">
    <source>
        <dbReference type="EMBL" id="KUP94609.1"/>
    </source>
</evidence>
<dbReference type="RefSeq" id="WP_068240169.1">
    <property type="nucleotide sequence ID" value="NZ_LPUY01000012.1"/>
</dbReference>
<sequence>MGLKAGFSELGYSAILAEDNLFPNARHIVLGGHLLSSGALMNLPEDTVLFNLEQLSETNWAVKPAYKQALSQFEVWDYSERNIEFLKALRGDEKVKHVRLGYADELCRIPQRDEQETDVLFYGMLNVRRQKIVDDLRAAGLNVTAVTGVYGAKRDGMISRSKVVLNMHFYETQIFEIARVSYLLANKKAVVSEIGENTQIDPDLLNCIQPSTYEDLVETCKSLVADTPRRQELANRGYEIFRNMKQSEYLKHVLH</sequence>
<evidence type="ECO:0008006" key="3">
    <source>
        <dbReference type="Google" id="ProtNLM"/>
    </source>
</evidence>
<dbReference type="AlphaFoldDB" id="A0A132C203"/>
<dbReference type="OrthoDB" id="5443558at2"/>
<reference evidence="1 2" key="1">
    <citation type="submission" date="2015-12" db="EMBL/GenBank/DDBJ databases">
        <title>Genome sequence of the marine Rhodobacteraceae strain O3.65, Candidatus Tritonibacter horizontis.</title>
        <authorList>
            <person name="Poehlein A."/>
            <person name="Giebel H.A."/>
            <person name="Voget S."/>
            <person name="Brinkhoff T."/>
        </authorList>
    </citation>
    <scope>NUCLEOTIDE SEQUENCE [LARGE SCALE GENOMIC DNA]</scope>
    <source>
        <strain evidence="1 2">O3.65</strain>
    </source>
</reference>
<name>A0A132C203_9RHOB</name>
<gene>
    <name evidence="1" type="ORF">TRIHO_05350</name>
</gene>
<dbReference type="Proteomes" id="UP000068382">
    <property type="component" value="Unassembled WGS sequence"/>
</dbReference>
<evidence type="ECO:0000313" key="2">
    <source>
        <dbReference type="Proteomes" id="UP000068382"/>
    </source>
</evidence>
<organism evidence="1 2">
    <name type="scientific">Tritonibacter horizontis</name>
    <dbReference type="NCBI Taxonomy" id="1768241"/>
    <lineage>
        <taxon>Bacteria</taxon>
        <taxon>Pseudomonadati</taxon>
        <taxon>Pseudomonadota</taxon>
        <taxon>Alphaproteobacteria</taxon>
        <taxon>Rhodobacterales</taxon>
        <taxon>Paracoccaceae</taxon>
        <taxon>Tritonibacter</taxon>
    </lineage>
</organism>
<dbReference type="EMBL" id="LPUY01000012">
    <property type="protein sequence ID" value="KUP94609.1"/>
    <property type="molecule type" value="Genomic_DNA"/>
</dbReference>
<proteinExistence type="predicted"/>
<keyword evidence="2" id="KW-1185">Reference proteome</keyword>
<accession>A0A132C203</accession>
<protein>
    <recommendedName>
        <fullName evidence="3">Glycosyl transferases group 1</fullName>
    </recommendedName>
</protein>
<comment type="caution">
    <text evidence="1">The sequence shown here is derived from an EMBL/GenBank/DDBJ whole genome shotgun (WGS) entry which is preliminary data.</text>
</comment>